<organism evidence="2 3">
    <name type="scientific">Parastrongyloides trichosuri</name>
    <name type="common">Possum-specific nematode worm</name>
    <dbReference type="NCBI Taxonomy" id="131310"/>
    <lineage>
        <taxon>Eukaryota</taxon>
        <taxon>Metazoa</taxon>
        <taxon>Ecdysozoa</taxon>
        <taxon>Nematoda</taxon>
        <taxon>Chromadorea</taxon>
        <taxon>Rhabditida</taxon>
        <taxon>Tylenchina</taxon>
        <taxon>Panagrolaimomorpha</taxon>
        <taxon>Strongyloidoidea</taxon>
        <taxon>Strongyloididae</taxon>
        <taxon>Parastrongyloides</taxon>
    </lineage>
</organism>
<dbReference type="WBParaSite" id="PTRK_0000514900.1">
    <property type="protein sequence ID" value="PTRK_0000514900.1"/>
    <property type="gene ID" value="PTRK_0000514900"/>
</dbReference>
<proteinExistence type="predicted"/>
<name>A0A0N4ZC95_PARTI</name>
<keyword evidence="1" id="KW-0732">Signal</keyword>
<feature type="signal peptide" evidence="1">
    <location>
        <begin position="1"/>
        <end position="24"/>
    </location>
</feature>
<evidence type="ECO:0000256" key="1">
    <source>
        <dbReference type="SAM" id="SignalP"/>
    </source>
</evidence>
<reference evidence="3" key="1">
    <citation type="submission" date="2017-02" db="UniProtKB">
        <authorList>
            <consortium name="WormBaseParasite"/>
        </authorList>
    </citation>
    <scope>IDENTIFICATION</scope>
</reference>
<protein>
    <submittedName>
        <fullName evidence="3">C6 domain-containing protein</fullName>
    </submittedName>
</protein>
<feature type="chain" id="PRO_5005891471" evidence="1">
    <location>
        <begin position="25"/>
        <end position="141"/>
    </location>
</feature>
<evidence type="ECO:0000313" key="2">
    <source>
        <dbReference type="Proteomes" id="UP000038045"/>
    </source>
</evidence>
<dbReference type="Proteomes" id="UP000038045">
    <property type="component" value="Unplaced"/>
</dbReference>
<dbReference type="STRING" id="131310.A0A0N4ZC95"/>
<dbReference type="AlphaFoldDB" id="A0A0N4ZC95"/>
<accession>A0A0N4ZC95</accession>
<keyword evidence="2" id="KW-1185">Reference proteome</keyword>
<sequence>MISISKRKLSLFVGLISIISFTNACFPTINTTTKPPVCCKPLTLDNVPRVSPPASSSAAGWDQCSLLTNHVDGTCPGDGMFICRVAPYTDAQNAHLQLIQNDATVVYESRAKDSVSIWVSCVEGVWKYEGKTFTQVSCSQK</sequence>
<evidence type="ECO:0000313" key="3">
    <source>
        <dbReference type="WBParaSite" id="PTRK_0000514900.1"/>
    </source>
</evidence>